<comment type="caution">
    <text evidence="1">The sequence shown here is derived from an EMBL/GenBank/DDBJ whole genome shotgun (WGS) entry which is preliminary data.</text>
</comment>
<reference evidence="1" key="2">
    <citation type="submission" date="2023-05" db="EMBL/GenBank/DDBJ databases">
        <authorList>
            <person name="Schelkunov M.I."/>
        </authorList>
    </citation>
    <scope>NUCLEOTIDE SEQUENCE</scope>
    <source>
        <strain evidence="1">Hsosn_3</strain>
        <tissue evidence="1">Leaf</tissue>
    </source>
</reference>
<dbReference type="GO" id="GO:0005783">
    <property type="term" value="C:endoplasmic reticulum"/>
    <property type="evidence" value="ECO:0007669"/>
    <property type="project" value="TreeGrafter"/>
</dbReference>
<dbReference type="GO" id="GO:0009850">
    <property type="term" value="P:auxin metabolic process"/>
    <property type="evidence" value="ECO:0007669"/>
    <property type="project" value="TreeGrafter"/>
</dbReference>
<organism evidence="1 2">
    <name type="scientific">Heracleum sosnowskyi</name>
    <dbReference type="NCBI Taxonomy" id="360622"/>
    <lineage>
        <taxon>Eukaryota</taxon>
        <taxon>Viridiplantae</taxon>
        <taxon>Streptophyta</taxon>
        <taxon>Embryophyta</taxon>
        <taxon>Tracheophyta</taxon>
        <taxon>Spermatophyta</taxon>
        <taxon>Magnoliopsida</taxon>
        <taxon>eudicotyledons</taxon>
        <taxon>Gunneridae</taxon>
        <taxon>Pentapetalae</taxon>
        <taxon>asterids</taxon>
        <taxon>campanulids</taxon>
        <taxon>Apiales</taxon>
        <taxon>Apiaceae</taxon>
        <taxon>Apioideae</taxon>
        <taxon>apioid superclade</taxon>
        <taxon>Tordylieae</taxon>
        <taxon>Tordyliinae</taxon>
        <taxon>Heracleum</taxon>
    </lineage>
</organism>
<dbReference type="GO" id="GO:0010179">
    <property type="term" value="F:IAA-Ala conjugate hydrolase activity"/>
    <property type="evidence" value="ECO:0007669"/>
    <property type="project" value="TreeGrafter"/>
</dbReference>
<evidence type="ECO:0000313" key="1">
    <source>
        <dbReference type="EMBL" id="KAK1379500.1"/>
    </source>
</evidence>
<dbReference type="Proteomes" id="UP001237642">
    <property type="component" value="Unassembled WGS sequence"/>
</dbReference>
<dbReference type="InterPro" id="IPR002933">
    <property type="entry name" value="Peptidase_M20"/>
</dbReference>
<dbReference type="Pfam" id="PF01546">
    <property type="entry name" value="Peptidase_M20"/>
    <property type="match status" value="1"/>
</dbReference>
<dbReference type="SUPFAM" id="SSF53187">
    <property type="entry name" value="Zn-dependent exopeptidases"/>
    <property type="match status" value="1"/>
</dbReference>
<evidence type="ECO:0000313" key="2">
    <source>
        <dbReference type="Proteomes" id="UP001237642"/>
    </source>
</evidence>
<dbReference type="Gene3D" id="3.30.200.20">
    <property type="entry name" value="Phosphorylase Kinase, domain 1"/>
    <property type="match status" value="1"/>
</dbReference>
<name>A0AAD8MKH7_9APIA</name>
<dbReference type="PANTHER" id="PTHR11014:SF55">
    <property type="entry name" value="IAA-AMINO ACID HYDROLASE ILR1-LIKE 4"/>
    <property type="match status" value="1"/>
</dbReference>
<dbReference type="EMBL" id="JAUIZM010000006">
    <property type="protein sequence ID" value="KAK1379500.1"/>
    <property type="molecule type" value="Genomic_DNA"/>
</dbReference>
<reference evidence="1" key="1">
    <citation type="submission" date="2023-02" db="EMBL/GenBank/DDBJ databases">
        <title>Genome of toxic invasive species Heracleum sosnowskyi carries increased number of genes despite the absence of recent whole-genome duplications.</title>
        <authorList>
            <person name="Schelkunov M."/>
            <person name="Shtratnikova V."/>
            <person name="Makarenko M."/>
            <person name="Klepikova A."/>
            <person name="Omelchenko D."/>
            <person name="Novikova G."/>
            <person name="Obukhova E."/>
            <person name="Bogdanov V."/>
            <person name="Penin A."/>
            <person name="Logacheva M."/>
        </authorList>
    </citation>
    <scope>NUCLEOTIDE SEQUENCE</scope>
    <source>
        <strain evidence="1">Hsosn_3</strain>
        <tissue evidence="1">Leaf</tissue>
    </source>
</reference>
<protein>
    <submittedName>
        <fullName evidence="1">Uncharacterized protein</fullName>
    </submittedName>
</protein>
<keyword evidence="2" id="KW-1185">Reference proteome</keyword>
<dbReference type="Gene3D" id="3.40.630.10">
    <property type="entry name" value="Zn peptidases"/>
    <property type="match status" value="2"/>
</dbReference>
<accession>A0AAD8MKH7</accession>
<gene>
    <name evidence="1" type="ORF">POM88_026244</name>
</gene>
<dbReference type="InterPro" id="IPR017439">
    <property type="entry name" value="Amidohydrolase"/>
</dbReference>
<sequence>MHENPELGYEDFETSKLIRGELDKMGIKPDLDALPMQEMLEWEHKSKSSGKMHICGHVTHVAMLLGVAKILQEHCKSFKGPVTYNYKELKSAMKNFSEEYKLGEGGFVDVYKGYCCSK</sequence>
<dbReference type="PANTHER" id="PTHR11014">
    <property type="entry name" value="PEPTIDASE M20 FAMILY MEMBER"/>
    <property type="match status" value="1"/>
</dbReference>
<proteinExistence type="predicted"/>
<dbReference type="AlphaFoldDB" id="A0AAD8MKH7"/>